<dbReference type="AlphaFoldDB" id="A0A450UDQ8"/>
<sequence length="147" mass="16470">MMSIFTRILESRFIGSRRGFAGVSKAVAISRAMTMPGFGCLGMNRGVVLRWTLAAVAIPFRYRKNKDSRESVHAPGATPLQSWREALACSMGAFLAKLMLGPTTHDPVSVKRNRCLVKLDSNCEVEREINKINKYIQMMMISLKFLL</sequence>
<name>A0A450UDQ8_9GAMM</name>
<proteinExistence type="predicted"/>
<gene>
    <name evidence="1" type="ORF">BECKLFY1418A_GA0070994_101235</name>
</gene>
<protein>
    <submittedName>
        <fullName evidence="1">Uncharacterized protein</fullName>
    </submittedName>
</protein>
<evidence type="ECO:0000313" key="1">
    <source>
        <dbReference type="EMBL" id="VFJ90628.1"/>
    </source>
</evidence>
<organism evidence="1">
    <name type="scientific">Candidatus Kentrum sp. LFY</name>
    <dbReference type="NCBI Taxonomy" id="2126342"/>
    <lineage>
        <taxon>Bacteria</taxon>
        <taxon>Pseudomonadati</taxon>
        <taxon>Pseudomonadota</taxon>
        <taxon>Gammaproteobacteria</taxon>
        <taxon>Candidatus Kentrum</taxon>
    </lineage>
</organism>
<reference evidence="1" key="1">
    <citation type="submission" date="2019-02" db="EMBL/GenBank/DDBJ databases">
        <authorList>
            <person name="Gruber-Vodicka R. H."/>
            <person name="Seah K. B. B."/>
        </authorList>
    </citation>
    <scope>NUCLEOTIDE SEQUENCE</scope>
    <source>
        <strain evidence="1">BECK_M6</strain>
    </source>
</reference>
<dbReference type="EMBL" id="CAADFH010000012">
    <property type="protein sequence ID" value="VFJ90628.1"/>
    <property type="molecule type" value="Genomic_DNA"/>
</dbReference>
<accession>A0A450UDQ8</accession>